<evidence type="ECO:0000259" key="2">
    <source>
        <dbReference type="PROSITE" id="PS50943"/>
    </source>
</evidence>
<dbReference type="Pfam" id="PF01381">
    <property type="entry name" value="HTH_3"/>
    <property type="match status" value="1"/>
</dbReference>
<evidence type="ECO:0000313" key="4">
    <source>
        <dbReference type="Proteomes" id="UP000245396"/>
    </source>
</evidence>
<dbReference type="PANTHER" id="PTHR46797:SF1">
    <property type="entry name" value="METHYLPHOSPHONATE SYNTHASE"/>
    <property type="match status" value="1"/>
</dbReference>
<evidence type="ECO:0000256" key="1">
    <source>
        <dbReference type="ARBA" id="ARBA00023125"/>
    </source>
</evidence>
<sequence length="124" mass="14358">MDRLLSRCKDVNMAPVKKDLRPLGNHFLKEWREHFKLDQEELAERINLSRTTISKIETKDSPYSQRILEAIAEVYRCSPAQLLMQNPSRPDSLVQLFEQAEKLEGDRRAHVMSIIEAALRIPSG</sequence>
<dbReference type="GO" id="GO:0003700">
    <property type="term" value="F:DNA-binding transcription factor activity"/>
    <property type="evidence" value="ECO:0007669"/>
    <property type="project" value="TreeGrafter"/>
</dbReference>
<accession>A0A316C1L4</accession>
<comment type="caution">
    <text evidence="3">The sequence shown here is derived from an EMBL/GenBank/DDBJ whole genome shotgun (WGS) entry which is preliminary data.</text>
</comment>
<dbReference type="GO" id="GO:0003677">
    <property type="term" value="F:DNA binding"/>
    <property type="evidence" value="ECO:0007669"/>
    <property type="project" value="UniProtKB-KW"/>
</dbReference>
<dbReference type="Proteomes" id="UP000245396">
    <property type="component" value="Unassembled WGS sequence"/>
</dbReference>
<gene>
    <name evidence="3" type="ORF">C7441_112143</name>
</gene>
<dbReference type="PANTHER" id="PTHR46797">
    <property type="entry name" value="HTH-TYPE TRANSCRIPTIONAL REGULATOR"/>
    <property type="match status" value="1"/>
</dbReference>
<name>A0A316C1L4_PSESE</name>
<dbReference type="RefSeq" id="WP_109613875.1">
    <property type="nucleotide sequence ID" value="NZ_QGGG01000012.1"/>
</dbReference>
<keyword evidence="1 3" id="KW-0238">DNA-binding</keyword>
<dbReference type="SMART" id="SM00530">
    <property type="entry name" value="HTH_XRE"/>
    <property type="match status" value="1"/>
</dbReference>
<protein>
    <submittedName>
        <fullName evidence="3">DNA-binding XRE family transcriptional regulator</fullName>
    </submittedName>
</protein>
<dbReference type="InterPro" id="IPR001387">
    <property type="entry name" value="Cro/C1-type_HTH"/>
</dbReference>
<dbReference type="OrthoDB" id="7188505at2"/>
<evidence type="ECO:0000313" key="3">
    <source>
        <dbReference type="EMBL" id="PWJ80601.1"/>
    </source>
</evidence>
<dbReference type="GO" id="GO:0005829">
    <property type="term" value="C:cytosol"/>
    <property type="evidence" value="ECO:0007669"/>
    <property type="project" value="TreeGrafter"/>
</dbReference>
<organism evidence="3 4">
    <name type="scientific">Pseudaminobacter salicylatoxidans</name>
    <dbReference type="NCBI Taxonomy" id="93369"/>
    <lineage>
        <taxon>Bacteria</taxon>
        <taxon>Pseudomonadati</taxon>
        <taxon>Pseudomonadota</taxon>
        <taxon>Alphaproteobacteria</taxon>
        <taxon>Hyphomicrobiales</taxon>
        <taxon>Phyllobacteriaceae</taxon>
        <taxon>Pseudaminobacter</taxon>
    </lineage>
</organism>
<dbReference type="EMBL" id="QGGG01000012">
    <property type="protein sequence ID" value="PWJ80601.1"/>
    <property type="molecule type" value="Genomic_DNA"/>
</dbReference>
<proteinExistence type="predicted"/>
<reference evidence="3 4" key="1">
    <citation type="submission" date="2018-05" db="EMBL/GenBank/DDBJ databases">
        <title>Genomic Encyclopedia of Type Strains, Phase IV (KMG-IV): sequencing the most valuable type-strain genomes for metagenomic binning, comparative biology and taxonomic classification.</title>
        <authorList>
            <person name="Goeker M."/>
        </authorList>
    </citation>
    <scope>NUCLEOTIDE SEQUENCE [LARGE SCALE GENOMIC DNA]</scope>
    <source>
        <strain evidence="3 4">DSM 6986</strain>
    </source>
</reference>
<dbReference type="SUPFAM" id="SSF47413">
    <property type="entry name" value="lambda repressor-like DNA-binding domains"/>
    <property type="match status" value="1"/>
</dbReference>
<feature type="domain" description="HTH cro/C1-type" evidence="2">
    <location>
        <begin position="28"/>
        <end position="82"/>
    </location>
</feature>
<dbReference type="InterPro" id="IPR050807">
    <property type="entry name" value="TransReg_Diox_bact_type"/>
</dbReference>
<dbReference type="AlphaFoldDB" id="A0A316C1L4"/>
<dbReference type="InterPro" id="IPR010982">
    <property type="entry name" value="Lambda_DNA-bd_dom_sf"/>
</dbReference>
<dbReference type="CDD" id="cd00093">
    <property type="entry name" value="HTH_XRE"/>
    <property type="match status" value="1"/>
</dbReference>
<dbReference type="PROSITE" id="PS50943">
    <property type="entry name" value="HTH_CROC1"/>
    <property type="match status" value="1"/>
</dbReference>
<dbReference type="Gene3D" id="1.10.260.40">
    <property type="entry name" value="lambda repressor-like DNA-binding domains"/>
    <property type="match status" value="1"/>
</dbReference>
<keyword evidence="4" id="KW-1185">Reference proteome</keyword>